<gene>
    <name evidence="3" type="ORF">F7R91_33540</name>
</gene>
<name>A0A6H9URA4_9ACTN</name>
<dbReference type="EMBL" id="VZRB01000034">
    <property type="protein sequence ID" value="KAB1141135.1"/>
    <property type="molecule type" value="Genomic_DNA"/>
</dbReference>
<dbReference type="SUPFAM" id="SSF89447">
    <property type="entry name" value="AbrB/MazE/MraZ-like"/>
    <property type="match status" value="1"/>
</dbReference>
<dbReference type="SMART" id="SM00966">
    <property type="entry name" value="SpoVT_AbrB"/>
    <property type="match status" value="1"/>
</dbReference>
<evidence type="ECO:0000256" key="1">
    <source>
        <dbReference type="PROSITE-ProRule" id="PRU01076"/>
    </source>
</evidence>
<dbReference type="PROSITE" id="PS51740">
    <property type="entry name" value="SPOVT_ABRB"/>
    <property type="match status" value="1"/>
</dbReference>
<protein>
    <submittedName>
        <fullName evidence="3">AbrB/MazE/SpoVT family DNA-binding domain-containing protein</fullName>
    </submittedName>
</protein>
<proteinExistence type="predicted"/>
<organism evidence="3 4">
    <name type="scientific">Streptomyces luteolifulvus</name>
    <dbReference type="NCBI Taxonomy" id="2615112"/>
    <lineage>
        <taxon>Bacteria</taxon>
        <taxon>Bacillati</taxon>
        <taxon>Actinomycetota</taxon>
        <taxon>Actinomycetes</taxon>
        <taxon>Kitasatosporales</taxon>
        <taxon>Streptomycetaceae</taxon>
        <taxon>Streptomyces</taxon>
    </lineage>
</organism>
<dbReference type="Proteomes" id="UP000442707">
    <property type="component" value="Unassembled WGS sequence"/>
</dbReference>
<sequence>MIREPAELRIDESGRVELPLGLLAEAGLSPGSALIVFSDGDGRLVLRRKEDALRDLLEKGTL</sequence>
<accession>A0A6H9URA4</accession>
<evidence type="ECO:0000259" key="2">
    <source>
        <dbReference type="PROSITE" id="PS51740"/>
    </source>
</evidence>
<dbReference type="AlphaFoldDB" id="A0A6H9URA4"/>
<keyword evidence="1 3" id="KW-0238">DNA-binding</keyword>
<evidence type="ECO:0000313" key="4">
    <source>
        <dbReference type="Proteomes" id="UP000442707"/>
    </source>
</evidence>
<feature type="domain" description="SpoVT-AbrB" evidence="2">
    <location>
        <begin position="5"/>
        <end position="51"/>
    </location>
</feature>
<comment type="caution">
    <text evidence="3">The sequence shown here is derived from an EMBL/GenBank/DDBJ whole genome shotgun (WGS) entry which is preliminary data.</text>
</comment>
<dbReference type="Gene3D" id="2.10.260.10">
    <property type="match status" value="1"/>
</dbReference>
<evidence type="ECO:0000313" key="3">
    <source>
        <dbReference type="EMBL" id="KAB1141135.1"/>
    </source>
</evidence>
<dbReference type="InterPro" id="IPR007159">
    <property type="entry name" value="SpoVT-AbrB_dom"/>
</dbReference>
<keyword evidence="4" id="KW-1185">Reference proteome</keyword>
<dbReference type="Pfam" id="PF04014">
    <property type="entry name" value="MazE_antitoxin"/>
    <property type="match status" value="1"/>
</dbReference>
<dbReference type="InterPro" id="IPR037914">
    <property type="entry name" value="SpoVT-AbrB_sf"/>
</dbReference>
<dbReference type="RefSeq" id="WP_150955741.1">
    <property type="nucleotide sequence ID" value="NZ_VZRB01000034.1"/>
</dbReference>
<reference evidence="3 4" key="1">
    <citation type="submission" date="2019-09" db="EMBL/GenBank/DDBJ databases">
        <title>Screening of Novel Bioactive Compounds from Soil-Associated.</title>
        <authorList>
            <person name="Zhao S."/>
        </authorList>
    </citation>
    <scope>NUCLEOTIDE SEQUENCE [LARGE SCALE GENOMIC DNA]</scope>
    <source>
        <strain evidence="3 4">HIT-DPA4</strain>
    </source>
</reference>
<dbReference type="GO" id="GO:0003677">
    <property type="term" value="F:DNA binding"/>
    <property type="evidence" value="ECO:0007669"/>
    <property type="project" value="UniProtKB-UniRule"/>
</dbReference>